<dbReference type="AlphaFoldDB" id="A0A848I9M3"/>
<dbReference type="Proteomes" id="UP000544134">
    <property type="component" value="Unassembled WGS sequence"/>
</dbReference>
<gene>
    <name evidence="2" type="ORF">HHL24_00035</name>
</gene>
<dbReference type="RefSeq" id="WP_169483349.1">
    <property type="nucleotide sequence ID" value="NZ_JABBGJ010000001.1"/>
</dbReference>
<reference evidence="2 3" key="1">
    <citation type="submission" date="2020-04" db="EMBL/GenBank/DDBJ databases">
        <title>Paraburkholderia sp. RP-4-7 isolated from soil.</title>
        <authorList>
            <person name="Dahal R.H."/>
        </authorList>
    </citation>
    <scope>NUCLEOTIDE SEQUENCE [LARGE SCALE GENOMIC DNA]</scope>
    <source>
        <strain evidence="2 3">RP-4-7</strain>
    </source>
</reference>
<accession>A0A848I9M3</accession>
<evidence type="ECO:0000256" key="1">
    <source>
        <dbReference type="SAM" id="MobiDB-lite"/>
    </source>
</evidence>
<feature type="region of interest" description="Disordered" evidence="1">
    <location>
        <begin position="118"/>
        <end position="141"/>
    </location>
</feature>
<protein>
    <submittedName>
        <fullName evidence="2">Uncharacterized protein</fullName>
    </submittedName>
</protein>
<evidence type="ECO:0000313" key="3">
    <source>
        <dbReference type="Proteomes" id="UP000544134"/>
    </source>
</evidence>
<evidence type="ECO:0000313" key="2">
    <source>
        <dbReference type="EMBL" id="NML96356.1"/>
    </source>
</evidence>
<organism evidence="2 3">
    <name type="scientific">Paraburkholderia polaris</name>
    <dbReference type="NCBI Taxonomy" id="2728848"/>
    <lineage>
        <taxon>Bacteria</taxon>
        <taxon>Pseudomonadati</taxon>
        <taxon>Pseudomonadota</taxon>
        <taxon>Betaproteobacteria</taxon>
        <taxon>Burkholderiales</taxon>
        <taxon>Burkholderiaceae</taxon>
        <taxon>Paraburkholderia</taxon>
    </lineage>
</organism>
<sequence length="154" mass="17042">MSKSTKNQPASRPPVDALQYEKLALSAFHLSDRHLDQLDTLITLVSSICRNPSITIEERRRRQTLLELLVDTMEQYQQELECDRELYQVIALDAKGVAHSRITARQAANLLAEASQRAKEPVATANAPERESPSSESAAALNADAVLRPVVATH</sequence>
<proteinExistence type="predicted"/>
<keyword evidence="3" id="KW-1185">Reference proteome</keyword>
<dbReference type="EMBL" id="JABBGJ010000001">
    <property type="protein sequence ID" value="NML96356.1"/>
    <property type="molecule type" value="Genomic_DNA"/>
</dbReference>
<comment type="caution">
    <text evidence="2">The sequence shown here is derived from an EMBL/GenBank/DDBJ whole genome shotgun (WGS) entry which is preliminary data.</text>
</comment>
<name>A0A848I9M3_9BURK</name>